<dbReference type="InterPro" id="IPR045230">
    <property type="entry name" value="MBS1/2-like"/>
</dbReference>
<dbReference type="GO" id="GO:0005737">
    <property type="term" value="C:cytoplasm"/>
    <property type="evidence" value="ECO:0007669"/>
    <property type="project" value="UniProtKB-SubCell"/>
</dbReference>
<comment type="caution">
    <text evidence="6">The sequence shown here is derived from an EMBL/GenBank/DDBJ whole genome shotgun (WGS) entry which is preliminary data.</text>
</comment>
<gene>
    <name evidence="6" type="ORF">QR680_004071</name>
</gene>
<dbReference type="PANTHER" id="PTHR21213:SF0">
    <property type="entry name" value="ZINC FINGER PROTEIN 706"/>
    <property type="match status" value="1"/>
</dbReference>
<evidence type="ECO:0000313" key="7">
    <source>
        <dbReference type="Proteomes" id="UP001175271"/>
    </source>
</evidence>
<dbReference type="AlphaFoldDB" id="A0AA39HMK4"/>
<evidence type="ECO:0000256" key="2">
    <source>
        <dbReference type="ARBA" id="ARBA00004496"/>
    </source>
</evidence>
<proteinExistence type="predicted"/>
<keyword evidence="4" id="KW-0539">Nucleus</keyword>
<dbReference type="Proteomes" id="UP001175271">
    <property type="component" value="Unassembled WGS sequence"/>
</dbReference>
<keyword evidence="7" id="KW-1185">Reference proteome</keyword>
<evidence type="ECO:0000256" key="5">
    <source>
        <dbReference type="SAM" id="MobiDB-lite"/>
    </source>
</evidence>
<reference evidence="6" key="1">
    <citation type="submission" date="2023-06" db="EMBL/GenBank/DDBJ databases">
        <title>Genomic analysis of the entomopathogenic nematode Steinernema hermaphroditum.</title>
        <authorList>
            <person name="Schwarz E.M."/>
            <person name="Heppert J.K."/>
            <person name="Baniya A."/>
            <person name="Schwartz H.T."/>
            <person name="Tan C.-H."/>
            <person name="Antoshechkin I."/>
            <person name="Sternberg P.W."/>
            <person name="Goodrich-Blair H."/>
            <person name="Dillman A.R."/>
        </authorList>
    </citation>
    <scope>NUCLEOTIDE SEQUENCE</scope>
    <source>
        <strain evidence="6">PS9179</strain>
        <tissue evidence="6">Whole animal</tissue>
    </source>
</reference>
<dbReference type="EMBL" id="JAUCMV010000003">
    <property type="protein sequence ID" value="KAK0408638.1"/>
    <property type="molecule type" value="Genomic_DNA"/>
</dbReference>
<evidence type="ECO:0000313" key="6">
    <source>
        <dbReference type="EMBL" id="KAK0408638.1"/>
    </source>
</evidence>
<protein>
    <submittedName>
        <fullName evidence="6">Uncharacterized protein</fullName>
    </submittedName>
</protein>
<dbReference type="PANTHER" id="PTHR21213">
    <property type="entry name" value="GEO09665P1-RELATED"/>
    <property type="match status" value="1"/>
</dbReference>
<feature type="compositionally biased region" description="Basic and acidic residues" evidence="5">
    <location>
        <begin position="555"/>
        <end position="564"/>
    </location>
</feature>
<dbReference type="InterPro" id="IPR026939">
    <property type="entry name" value="ZNF706/At2g23090_sf"/>
</dbReference>
<evidence type="ECO:0000256" key="3">
    <source>
        <dbReference type="ARBA" id="ARBA00022490"/>
    </source>
</evidence>
<feature type="region of interest" description="Disordered" evidence="5">
    <location>
        <begin position="227"/>
        <end position="255"/>
    </location>
</feature>
<comment type="subcellular location">
    <subcellularLocation>
        <location evidence="2">Cytoplasm</location>
    </subcellularLocation>
    <subcellularLocation>
        <location evidence="1">Nucleus</location>
    </subcellularLocation>
</comment>
<feature type="region of interest" description="Disordered" evidence="5">
    <location>
        <begin position="386"/>
        <end position="430"/>
    </location>
</feature>
<evidence type="ECO:0000256" key="4">
    <source>
        <dbReference type="ARBA" id="ARBA00023242"/>
    </source>
</evidence>
<feature type="region of interest" description="Disordered" evidence="5">
    <location>
        <begin position="555"/>
        <end position="578"/>
    </location>
</feature>
<dbReference type="SUPFAM" id="SSF118359">
    <property type="entry name" value="Expressed protein At2g23090/F21P24.15"/>
    <property type="match status" value="1"/>
</dbReference>
<keyword evidence="3" id="KW-0963">Cytoplasm</keyword>
<organism evidence="6 7">
    <name type="scientific">Steinernema hermaphroditum</name>
    <dbReference type="NCBI Taxonomy" id="289476"/>
    <lineage>
        <taxon>Eukaryota</taxon>
        <taxon>Metazoa</taxon>
        <taxon>Ecdysozoa</taxon>
        <taxon>Nematoda</taxon>
        <taxon>Chromadorea</taxon>
        <taxon>Rhabditida</taxon>
        <taxon>Tylenchina</taxon>
        <taxon>Panagrolaimomorpha</taxon>
        <taxon>Strongyloidoidea</taxon>
        <taxon>Steinernematidae</taxon>
        <taxon>Steinernema</taxon>
    </lineage>
</organism>
<name>A0AA39HMK4_9BILA</name>
<feature type="compositionally biased region" description="Basic and acidic residues" evidence="5">
    <location>
        <begin position="405"/>
        <end position="418"/>
    </location>
</feature>
<dbReference type="Gene3D" id="4.10.1050.10">
    <property type="entry name" value="At2g23090-like"/>
    <property type="match status" value="1"/>
</dbReference>
<evidence type="ECO:0000256" key="1">
    <source>
        <dbReference type="ARBA" id="ARBA00004123"/>
    </source>
</evidence>
<dbReference type="GO" id="GO:0005634">
    <property type="term" value="C:nucleus"/>
    <property type="evidence" value="ECO:0007669"/>
    <property type="project" value="UniProtKB-SubCell"/>
</dbReference>
<accession>A0AA39HMK4</accession>
<sequence length="578" mass="64820">MVLQHLVFDKGDLKGLHVPCEPGTSFQTPCPGMNMVSMKASPNNPAQYCCQYTRCASCRCSYCLSTMPAEKNSCLITEEGKPSMVVMPLRGELYTITDGSSAERHELIFNEKIVMEQLPCFVDYALWRHYLLVMFSKDTVDSLESRNQLLVVCLSSLTVEMVNFNVRRHWRSLLRWDKPGWKISTGPSAMILWAREPGKEAQVVVYCRVADEKPGACATSPIRRSAEESLSCEGEPSTSKQRSTPEPPRQEEPDSLAARIARTWPSDQGENGDGAIEEGPALPIAAPGSNLLCVIAECPRPAASSTHSKLRREIVLRRTNEGVPPQLKEERLFREVLKLPIESRQGKGAKIWGRMKGRDIPPNPETHKGRRIEEWSCLGGKSLEVTGERTGHCNPSEGKTTKGTTHPEDQKIQKEAKTRNVGGKKKNDHTTIQAEDMEKRGLKRSAMVPEYSRSLNGKLFWNPYIKPDLEMVRWVKSDQGLEPVQLEMLVEMADLLEEAMRVKIPRLRGQIWKQRNAKKQEAAKKAQAGDQKAAAQKALNFKCSVCMSQLPDPKTYKQHFESKHPKAPLPPELVDVVA</sequence>